<dbReference type="Gene3D" id="2.30.30.60">
    <property type="match status" value="1"/>
</dbReference>
<organism evidence="12 14">
    <name type="scientific">Paenibacillus urinalis</name>
    <dbReference type="NCBI Taxonomy" id="521520"/>
    <lineage>
        <taxon>Bacteria</taxon>
        <taxon>Bacillati</taxon>
        <taxon>Bacillota</taxon>
        <taxon>Bacilli</taxon>
        <taxon>Bacillales</taxon>
        <taxon>Paenibacillaceae</taxon>
        <taxon>Paenibacillus</taxon>
    </lineage>
</organism>
<keyword evidence="15" id="KW-1185">Reference proteome</keyword>
<proteinExistence type="inferred from homology"/>
<dbReference type="EMBL" id="CP118101">
    <property type="protein sequence ID" value="WDH82694.1"/>
    <property type="molecule type" value="Genomic_DNA"/>
</dbReference>
<evidence type="ECO:0000313" key="14">
    <source>
        <dbReference type="Proteomes" id="UP001220962"/>
    </source>
</evidence>
<dbReference type="InterPro" id="IPR011014">
    <property type="entry name" value="MscS_channel_TM-2"/>
</dbReference>
<comment type="similarity">
    <text evidence="2">Belongs to the MscS (TC 1.A.23) family.</text>
</comment>
<dbReference type="EMBL" id="CP118108">
    <property type="protein sequence ID" value="WDI02438.1"/>
    <property type="molecule type" value="Genomic_DNA"/>
</dbReference>
<evidence type="ECO:0000256" key="5">
    <source>
        <dbReference type="ARBA" id="ARBA00022989"/>
    </source>
</evidence>
<dbReference type="Proteomes" id="UP001221519">
    <property type="component" value="Chromosome"/>
</dbReference>
<feature type="domain" description="Mechanosensitive ion channel transmembrane helices 2/3" evidence="11">
    <location>
        <begin position="145"/>
        <end position="186"/>
    </location>
</feature>
<keyword evidence="4 9" id="KW-0812">Transmembrane</keyword>
<evidence type="ECO:0000313" key="13">
    <source>
        <dbReference type="EMBL" id="WDI02438.1"/>
    </source>
</evidence>
<feature type="compositionally biased region" description="Acidic residues" evidence="8">
    <location>
        <begin position="13"/>
        <end position="23"/>
    </location>
</feature>
<name>A0AAX3N1Z0_9BACL</name>
<dbReference type="Pfam" id="PF21088">
    <property type="entry name" value="MS_channel_1st"/>
    <property type="match status" value="1"/>
</dbReference>
<evidence type="ECO:0000256" key="7">
    <source>
        <dbReference type="ARBA" id="ARBA00059688"/>
    </source>
</evidence>
<dbReference type="GO" id="GO:0008381">
    <property type="term" value="F:mechanosensitive monoatomic ion channel activity"/>
    <property type="evidence" value="ECO:0007669"/>
    <property type="project" value="InterPro"/>
</dbReference>
<evidence type="ECO:0000256" key="2">
    <source>
        <dbReference type="ARBA" id="ARBA00008017"/>
    </source>
</evidence>
<dbReference type="RefSeq" id="WP_081872563.1">
    <property type="nucleotide sequence ID" value="NZ_CP118101.1"/>
</dbReference>
<dbReference type="InterPro" id="IPR045276">
    <property type="entry name" value="YbiO_bact"/>
</dbReference>
<dbReference type="InterPro" id="IPR049142">
    <property type="entry name" value="MS_channel_1st"/>
</dbReference>
<dbReference type="PANTHER" id="PTHR30460">
    <property type="entry name" value="MODERATE CONDUCTANCE MECHANOSENSITIVE CHANNEL YBIO"/>
    <property type="match status" value="1"/>
</dbReference>
<dbReference type="PANTHER" id="PTHR30460:SF0">
    <property type="entry name" value="MODERATE CONDUCTANCE MECHANOSENSITIVE CHANNEL YBIO"/>
    <property type="match status" value="1"/>
</dbReference>
<evidence type="ECO:0000256" key="8">
    <source>
        <dbReference type="SAM" id="MobiDB-lite"/>
    </source>
</evidence>
<evidence type="ECO:0000259" key="10">
    <source>
        <dbReference type="Pfam" id="PF00924"/>
    </source>
</evidence>
<feature type="domain" description="Mechanosensitive ion channel MscS" evidence="10">
    <location>
        <begin position="188"/>
        <end position="251"/>
    </location>
</feature>
<dbReference type="Proteomes" id="UP001220962">
    <property type="component" value="Chromosome"/>
</dbReference>
<evidence type="ECO:0000313" key="15">
    <source>
        <dbReference type="Proteomes" id="UP001221519"/>
    </source>
</evidence>
<evidence type="ECO:0000256" key="1">
    <source>
        <dbReference type="ARBA" id="ARBA00004651"/>
    </source>
</evidence>
<feature type="compositionally biased region" description="Low complexity" evidence="8">
    <location>
        <begin position="24"/>
        <end position="46"/>
    </location>
</feature>
<evidence type="ECO:0000313" key="12">
    <source>
        <dbReference type="EMBL" id="WDH82694.1"/>
    </source>
</evidence>
<dbReference type="SUPFAM" id="SSF50182">
    <property type="entry name" value="Sm-like ribonucleoproteins"/>
    <property type="match status" value="1"/>
</dbReference>
<dbReference type="AlphaFoldDB" id="A0AAX3N1Z0"/>
<protein>
    <submittedName>
        <fullName evidence="12">Mechanosensitive ion channel family protein</fullName>
    </submittedName>
</protein>
<dbReference type="Gene3D" id="3.30.70.100">
    <property type="match status" value="1"/>
</dbReference>
<feature type="transmembrane region" description="Helical" evidence="9">
    <location>
        <begin position="142"/>
        <end position="161"/>
    </location>
</feature>
<keyword evidence="6 9" id="KW-0472">Membrane</keyword>
<dbReference type="FunFam" id="1.10.287.1260:FF:000005">
    <property type="entry name" value="Mechanosensitive ion channel family protein"/>
    <property type="match status" value="1"/>
</dbReference>
<dbReference type="InterPro" id="IPR010920">
    <property type="entry name" value="LSM_dom_sf"/>
</dbReference>
<keyword evidence="3" id="KW-1003">Cell membrane</keyword>
<feature type="transmembrane region" description="Helical" evidence="9">
    <location>
        <begin position="88"/>
        <end position="109"/>
    </location>
</feature>
<dbReference type="GO" id="GO:0005886">
    <property type="term" value="C:plasma membrane"/>
    <property type="evidence" value="ECO:0007669"/>
    <property type="project" value="UniProtKB-SubCell"/>
</dbReference>
<dbReference type="FunFam" id="2.30.30.60:FF:000001">
    <property type="entry name" value="MscS Mechanosensitive ion channel"/>
    <property type="match status" value="1"/>
</dbReference>
<reference evidence="12 15" key="1">
    <citation type="submission" date="2023-02" db="EMBL/GenBank/DDBJ databases">
        <title>Pathogen: clinical or host-associated sample.</title>
        <authorList>
            <person name="Hergert J."/>
            <person name="Casey R."/>
            <person name="Wagner J."/>
            <person name="Young E.L."/>
            <person name="Oakeson K.F."/>
        </authorList>
    </citation>
    <scope>NUCLEOTIDE SEQUENCE</scope>
    <source>
        <strain evidence="13 15">2022CK-00829</strain>
        <strain evidence="12">2022CK-00830</strain>
    </source>
</reference>
<dbReference type="Pfam" id="PF00924">
    <property type="entry name" value="MS_channel_2nd"/>
    <property type="match status" value="1"/>
</dbReference>
<feature type="transmembrane region" description="Helical" evidence="9">
    <location>
        <begin position="167"/>
        <end position="189"/>
    </location>
</feature>
<evidence type="ECO:0000259" key="11">
    <source>
        <dbReference type="Pfam" id="PF21088"/>
    </source>
</evidence>
<dbReference type="InterPro" id="IPR006685">
    <property type="entry name" value="MscS_channel_2nd"/>
</dbReference>
<evidence type="ECO:0000256" key="3">
    <source>
        <dbReference type="ARBA" id="ARBA00022475"/>
    </source>
</evidence>
<comment type="subcellular location">
    <subcellularLocation>
        <location evidence="1">Cell membrane</location>
        <topology evidence="1">Multi-pass membrane protein</topology>
    </subcellularLocation>
</comment>
<keyword evidence="5 9" id="KW-1133">Transmembrane helix</keyword>
<dbReference type="InterPro" id="IPR023408">
    <property type="entry name" value="MscS_beta-dom_sf"/>
</dbReference>
<evidence type="ECO:0000256" key="6">
    <source>
        <dbReference type="ARBA" id="ARBA00023136"/>
    </source>
</evidence>
<evidence type="ECO:0000256" key="4">
    <source>
        <dbReference type="ARBA" id="ARBA00022692"/>
    </source>
</evidence>
<feature type="region of interest" description="Disordered" evidence="8">
    <location>
        <begin position="1"/>
        <end position="58"/>
    </location>
</feature>
<gene>
    <name evidence="12" type="ORF">PUW23_25185</name>
    <name evidence="13" type="ORF">PUW25_25170</name>
</gene>
<dbReference type="Gene3D" id="1.10.287.1260">
    <property type="match status" value="1"/>
</dbReference>
<dbReference type="SUPFAM" id="SSF82861">
    <property type="entry name" value="Mechanosensitive channel protein MscS (YggB), transmembrane region"/>
    <property type="match status" value="1"/>
</dbReference>
<comment type="function">
    <text evidence="7">May play a role in resistance to osmotic downshock.</text>
</comment>
<evidence type="ECO:0000256" key="9">
    <source>
        <dbReference type="SAM" id="Phobius"/>
    </source>
</evidence>
<sequence length="363" mass="39308">MWFEASGTTPETETNETQEETTGTEETAPTEGNTDTGTDTGGSTSDPAATPDDGTLSENVGEAVQGTVDEAKRLSDVFWNWVTDTNMWIHYAGIALQIIIVFILTRIAIKVLHNVIDRSLLNRQSERKIRINKRRVNTVGELLKNVVSIVCNFILVLLILSQMGVNLGPVLASAGVLGLAIGFGAQSLVKDIITGFFIILEDQFAVGDVVQSGTLKGTVEVIGLRTTKIVSFTGEVHIIPNGTITTVTNYSMANSRAIVDIPMKGEEQLGESMRMVKEAVQNLPERNSNVLMVPEVVGIQSMTTAEYVIRVVAECLPNTNHEVERLIKMDVKEALEYKESVRLAELEAAAANEENTGDGSNGA</sequence>
<accession>A0AAX3N1Z0</accession>